<evidence type="ECO:0000259" key="3">
    <source>
        <dbReference type="SMART" id="SM00906"/>
    </source>
</evidence>
<dbReference type="Pfam" id="PF04082">
    <property type="entry name" value="Fungal_trans"/>
    <property type="match status" value="1"/>
</dbReference>
<dbReference type="OrthoDB" id="187139at2759"/>
<dbReference type="GO" id="GO:0008270">
    <property type="term" value="F:zinc ion binding"/>
    <property type="evidence" value="ECO:0007669"/>
    <property type="project" value="InterPro"/>
</dbReference>
<evidence type="ECO:0000313" key="5">
    <source>
        <dbReference type="Proteomes" id="UP000730481"/>
    </source>
</evidence>
<dbReference type="PANTHER" id="PTHR31001">
    <property type="entry name" value="UNCHARACTERIZED TRANSCRIPTIONAL REGULATORY PROTEIN"/>
    <property type="match status" value="1"/>
</dbReference>
<feature type="domain" description="Xylanolytic transcriptional activator regulatory" evidence="3">
    <location>
        <begin position="214"/>
        <end position="289"/>
    </location>
</feature>
<dbReference type="PANTHER" id="PTHR31001:SF49">
    <property type="entry name" value="ZN(II)2CYS6 TRANSCRIPTION FACTOR (EUROFUNG)"/>
    <property type="match status" value="1"/>
</dbReference>
<dbReference type="EMBL" id="PVQB02000171">
    <property type="protein sequence ID" value="KAF4341882.1"/>
    <property type="molecule type" value="Genomic_DNA"/>
</dbReference>
<dbReference type="InterPro" id="IPR007219">
    <property type="entry name" value="XnlR_reg_dom"/>
</dbReference>
<accession>A0A9P5ANI5</accession>
<evidence type="ECO:0000256" key="1">
    <source>
        <dbReference type="ARBA" id="ARBA00004123"/>
    </source>
</evidence>
<dbReference type="GO" id="GO:0005634">
    <property type="term" value="C:nucleus"/>
    <property type="evidence" value="ECO:0007669"/>
    <property type="project" value="UniProtKB-SubCell"/>
</dbReference>
<dbReference type="AlphaFoldDB" id="A0A9P5ANI5"/>
<dbReference type="GO" id="GO:0006351">
    <property type="term" value="P:DNA-templated transcription"/>
    <property type="evidence" value="ECO:0007669"/>
    <property type="project" value="InterPro"/>
</dbReference>
<keyword evidence="5" id="KW-1185">Reference proteome</keyword>
<dbReference type="SMART" id="SM00906">
    <property type="entry name" value="Fungal_trans"/>
    <property type="match status" value="1"/>
</dbReference>
<keyword evidence="2" id="KW-0539">Nucleus</keyword>
<protein>
    <submittedName>
        <fullName evidence="4">Transcription activator acu-15</fullName>
    </submittedName>
</protein>
<gene>
    <name evidence="4" type="ORF">FBEOM_4199</name>
</gene>
<dbReference type="GO" id="GO:0003677">
    <property type="term" value="F:DNA binding"/>
    <property type="evidence" value="ECO:0007669"/>
    <property type="project" value="InterPro"/>
</dbReference>
<evidence type="ECO:0000313" key="4">
    <source>
        <dbReference type="EMBL" id="KAF4341882.1"/>
    </source>
</evidence>
<comment type="subcellular location">
    <subcellularLocation>
        <location evidence="1">Nucleus</location>
    </subcellularLocation>
</comment>
<comment type="caution">
    <text evidence="4">The sequence shown here is derived from an EMBL/GenBank/DDBJ whole genome shotgun (WGS) entry which is preliminary data.</text>
</comment>
<sequence>MSRPPDSSLVTRGGTRVQNELRQMQTLLQSLLSQPNHNQAAINCDALAEGVDRIRQAIDGNTSSEFTAPQVDQLPDNIFGYLDKVTSKDILAALPSRPDTDEIVSAYLKASHIAVPFIHKHQFRRQYEAFWQEPVSANLLWVSILFSVLATGLAIAGKNRASASSSSDSTTFISMSARCIVSGKYRMAAESSVEALAMHLHARCFYRSDQDIDLSQLHALAVRIAQQRFYHVDGGHFSQIVTPFQAEMRRRVWYYLQYYDVLLSLEHGLPPLIHEDTYSVGHPTNVRDDEFDETSEAILPSLALEAYASLPCVFISRLLPILRSIIYHALGLKTCTYQDAMSLKANLKEWYTSIPGCLSVRPIKRTCFTDSSFTIMQRILLQLIYNTGITLIYRPFLSITSPENRYCGSALDICRKNALRSIEIYVDVDQEMQKGGRLHDDQQITANLPVNDFFMMMIVAPLELFGCPNPPADQKDHIINTLQRATQLWPTRSCVSSYALESSRLLRLTLADIYMASSIPRSIDSALPEFRQDELPCQQLSGHEVENEGCKPDDVGDFQWQDASALDWVSQEIVDDECLTNIFKVSMNYQSDHVLIAQPTFNESFLDI</sequence>
<reference evidence="4" key="2">
    <citation type="submission" date="2020-02" db="EMBL/GenBank/DDBJ databases">
        <title>Identification and distribution of gene clusters putatively required for synthesis of sphingolipid metabolism inhibitors in phylogenetically diverse species of the filamentous fungus Fusarium.</title>
        <authorList>
            <person name="Kim H.-S."/>
            <person name="Busman M."/>
            <person name="Brown D.W."/>
            <person name="Divon H."/>
            <person name="Uhlig S."/>
            <person name="Proctor R.H."/>
        </authorList>
    </citation>
    <scope>NUCLEOTIDE SEQUENCE</scope>
    <source>
        <strain evidence="4">NRRL 25174</strain>
    </source>
</reference>
<reference evidence="4" key="1">
    <citation type="journal article" date="2017" name="Mycologia">
        <title>Fusarium algeriense, sp. nov., a novel toxigenic crown rot pathogen of durum wheat from Algeria is nested in the Fusarium burgessii species complex.</title>
        <authorList>
            <person name="Laraba I."/>
            <person name="Keddad A."/>
            <person name="Boureghda H."/>
            <person name="Abdallah N."/>
            <person name="Vaughan M.M."/>
            <person name="Proctor R.H."/>
            <person name="Busman M."/>
            <person name="O'Donnell K."/>
        </authorList>
    </citation>
    <scope>NUCLEOTIDE SEQUENCE</scope>
    <source>
        <strain evidence="4">NRRL 25174</strain>
    </source>
</reference>
<organism evidence="4 5">
    <name type="scientific">Fusarium beomiforme</name>
    <dbReference type="NCBI Taxonomy" id="44412"/>
    <lineage>
        <taxon>Eukaryota</taxon>
        <taxon>Fungi</taxon>
        <taxon>Dikarya</taxon>
        <taxon>Ascomycota</taxon>
        <taxon>Pezizomycotina</taxon>
        <taxon>Sordariomycetes</taxon>
        <taxon>Hypocreomycetidae</taxon>
        <taxon>Hypocreales</taxon>
        <taxon>Nectriaceae</taxon>
        <taxon>Fusarium</taxon>
        <taxon>Fusarium burgessii species complex</taxon>
    </lineage>
</organism>
<dbReference type="InterPro" id="IPR050613">
    <property type="entry name" value="Sec_Metabolite_Reg"/>
</dbReference>
<dbReference type="CDD" id="cd12148">
    <property type="entry name" value="fungal_TF_MHR"/>
    <property type="match status" value="1"/>
</dbReference>
<name>A0A9P5ANI5_9HYPO</name>
<evidence type="ECO:0000256" key="2">
    <source>
        <dbReference type="ARBA" id="ARBA00023242"/>
    </source>
</evidence>
<dbReference type="Proteomes" id="UP000730481">
    <property type="component" value="Unassembled WGS sequence"/>
</dbReference>
<proteinExistence type="predicted"/>